<dbReference type="RefSeq" id="WP_211972477.1">
    <property type="nucleotide sequence ID" value="NZ_CBFHAM010000115.1"/>
</dbReference>
<sequence length="83" mass="9138">MGIQERVLQVGKPWSGQGYSGHTDWQIIHRYCICRGIQDQRVLLAGKFSWGTAGSAWAAAYNGRARELLAAANTGGHHSREMP</sequence>
<name>A0ABS5IX61_9BACT</name>
<gene>
    <name evidence="1" type="ORF">KE626_08690</name>
</gene>
<proteinExistence type="predicted"/>
<protein>
    <submittedName>
        <fullName evidence="1">Uncharacterized protein</fullName>
    </submittedName>
</protein>
<organism evidence="1 2">
    <name type="scientific">Chitinophaga hostae</name>
    <dbReference type="NCBI Taxonomy" id="2831022"/>
    <lineage>
        <taxon>Bacteria</taxon>
        <taxon>Pseudomonadati</taxon>
        <taxon>Bacteroidota</taxon>
        <taxon>Chitinophagia</taxon>
        <taxon>Chitinophagales</taxon>
        <taxon>Chitinophagaceae</taxon>
        <taxon>Chitinophaga</taxon>
    </lineage>
</organism>
<dbReference type="EMBL" id="JAGTXB010000003">
    <property type="protein sequence ID" value="MBS0027381.1"/>
    <property type="molecule type" value="Genomic_DNA"/>
</dbReference>
<comment type="caution">
    <text evidence="1">The sequence shown here is derived from an EMBL/GenBank/DDBJ whole genome shotgun (WGS) entry which is preliminary data.</text>
</comment>
<evidence type="ECO:0000313" key="1">
    <source>
        <dbReference type="EMBL" id="MBS0027381.1"/>
    </source>
</evidence>
<evidence type="ECO:0000313" key="2">
    <source>
        <dbReference type="Proteomes" id="UP000676386"/>
    </source>
</evidence>
<accession>A0ABS5IX61</accession>
<dbReference type="Proteomes" id="UP000676386">
    <property type="component" value="Unassembled WGS sequence"/>
</dbReference>
<keyword evidence="2" id="KW-1185">Reference proteome</keyword>
<reference evidence="1 2" key="1">
    <citation type="submission" date="2021-04" db="EMBL/GenBank/DDBJ databases">
        <title>Chitinophaga sp. nov., isolated from the rhizosphere soil.</title>
        <authorList>
            <person name="He S."/>
        </authorList>
    </citation>
    <scope>NUCLEOTIDE SEQUENCE [LARGE SCALE GENOMIC DNA]</scope>
    <source>
        <strain evidence="1 2">2R12</strain>
    </source>
</reference>